<evidence type="ECO:0000313" key="2">
    <source>
        <dbReference type="Proteomes" id="UP000824533"/>
    </source>
</evidence>
<protein>
    <submittedName>
        <fullName evidence="1">Uncharacterized protein</fullName>
    </submittedName>
</protein>
<dbReference type="EMBL" id="CM034388">
    <property type="protein sequence ID" value="KAJ0183557.1"/>
    <property type="molecule type" value="Genomic_DNA"/>
</dbReference>
<proteinExistence type="predicted"/>
<name>A0ACC1DI33_9NEOP</name>
<keyword evidence="2" id="KW-1185">Reference proteome</keyword>
<gene>
    <name evidence="1" type="ORF">K1T71_001533</name>
</gene>
<comment type="caution">
    <text evidence="1">The sequence shown here is derived from an EMBL/GenBank/DDBJ whole genome shotgun (WGS) entry which is preliminary data.</text>
</comment>
<reference evidence="1 2" key="1">
    <citation type="journal article" date="2021" name="Front. Genet.">
        <title>Chromosome-Level Genome Assembly Reveals Significant Gene Expansion in the Toll and IMD Signaling Pathways of Dendrolimus kikuchii.</title>
        <authorList>
            <person name="Zhou J."/>
            <person name="Wu P."/>
            <person name="Xiong Z."/>
            <person name="Liu N."/>
            <person name="Zhao N."/>
            <person name="Ji M."/>
            <person name="Qiu Y."/>
            <person name="Yang B."/>
        </authorList>
    </citation>
    <scope>NUCLEOTIDE SEQUENCE [LARGE SCALE GENOMIC DNA]</scope>
    <source>
        <strain evidence="1">Ann1</strain>
    </source>
</reference>
<sequence>MSTGDDAEAVRDGGSSDLASSLLKEVGHFSKYQFRTMALCCLSVIIIGMAISEYLFTIARINTRCLIPECESESTPAEYAPDWILTAVPGDSVDSFDNCQRYAPRNYTWNETVCSADLFDSSIIQDCDQHVYENQLTVVYDFDLGCDEWRRTMSGFLRTCGMLVGMPLTGYISDRWGRRTAMGFNAFNAFWIGLSRYWASNYIWFVAVQVVESMLACGLFTSAYILVMELVGPKYRTISGAILLTAWAVSQMTLGLVAWVFKHWRVLTLAIYIPQIITLVYLWAISESIRWYITKGRFTKAEEVLIKAAKVNGKTLSDKSREALRLAGEKFRRGSTGNTEKEDDSWLIVQVFKNKPMLLRCIVSPICWMSTNLVYYGLSINAVNMAGNSYLNYVAVSAADIPGFWLSVFLMQKTGRKTVLIGGFWVCAACMVAFIFVPSHMYGLSLTVYLLGKSSISLVLIANYVFTAELYPTKYRHNLFAFSSTIGRLGNIAAPLIPAIEAATFEDLPIILFGGFALLSGLLIFMIPETRGTKLPDTMEEACAIGTKQNKI</sequence>
<evidence type="ECO:0000313" key="1">
    <source>
        <dbReference type="EMBL" id="KAJ0183557.1"/>
    </source>
</evidence>
<dbReference type="Proteomes" id="UP000824533">
    <property type="component" value="Linkage Group LG02"/>
</dbReference>
<organism evidence="1 2">
    <name type="scientific">Dendrolimus kikuchii</name>
    <dbReference type="NCBI Taxonomy" id="765133"/>
    <lineage>
        <taxon>Eukaryota</taxon>
        <taxon>Metazoa</taxon>
        <taxon>Ecdysozoa</taxon>
        <taxon>Arthropoda</taxon>
        <taxon>Hexapoda</taxon>
        <taxon>Insecta</taxon>
        <taxon>Pterygota</taxon>
        <taxon>Neoptera</taxon>
        <taxon>Endopterygota</taxon>
        <taxon>Lepidoptera</taxon>
        <taxon>Glossata</taxon>
        <taxon>Ditrysia</taxon>
        <taxon>Bombycoidea</taxon>
        <taxon>Lasiocampidae</taxon>
        <taxon>Dendrolimus</taxon>
    </lineage>
</organism>
<accession>A0ACC1DI33</accession>